<dbReference type="AlphaFoldDB" id="A0A2I9CZZ5"/>
<evidence type="ECO:0000313" key="1">
    <source>
        <dbReference type="EMBL" id="GBF07829.1"/>
    </source>
</evidence>
<organism evidence="1 2">
    <name type="scientific">Deinococcus aerius</name>
    <dbReference type="NCBI Taxonomy" id="200253"/>
    <lineage>
        <taxon>Bacteria</taxon>
        <taxon>Thermotogati</taxon>
        <taxon>Deinococcota</taxon>
        <taxon>Deinococci</taxon>
        <taxon>Deinococcales</taxon>
        <taxon>Deinococcaceae</taxon>
        <taxon>Deinococcus</taxon>
    </lineage>
</organism>
<accession>A0A2I9CZZ5</accession>
<proteinExistence type="predicted"/>
<dbReference type="RefSeq" id="WP_103131129.1">
    <property type="nucleotide sequence ID" value="NZ_BFAG01000018.1"/>
</dbReference>
<keyword evidence="2" id="KW-1185">Reference proteome</keyword>
<dbReference type="Proteomes" id="UP000236569">
    <property type="component" value="Unassembled WGS sequence"/>
</dbReference>
<gene>
    <name evidence="1" type="ORF">DAERI_180020</name>
</gene>
<dbReference type="OrthoDB" id="5937513at2"/>
<sequence>MSGNSSQANRFSGEQYGQLRFEVVRHDALIDVAVPEVPEGHPLYPIFCRRPTVRILFYTDDRRGRVVFESAQDFGVNHLRDLIIGRNPFYVNFQIDLINRHDGGHAANKLTTALLGRYDQIWFFGVGQCNLPGEPENELTNAEVAALSTWMGQGGVLMTGDHADPRPTGAAASLDDLLNLGRAIGHRVPRAGELRKWEGPPGALAGNSHNTQEPDGVNSLDNLTLQDDAIPQRLILKQYPLRGYFPRWVIRSRPHPLFCGRSGPIRVFPDHMHEGQLLIPSSFPPQTWPSGPAKQPVPEIVAWGTDKRTGAVYGVTAAYDGSVAGVGRIVADSTWHHYFNVNLRGFPLGTTLDNISDYYVNLAVWLSPTAKRDAMRCHLWWWLALHPAVFMVSSNPVFVLGETAYDVLGRVANRCTITEFIFPPLFIERLLPERFPWPPEELVLGGIIAQYHEAIRLAEAGERPPEVQTLYARGVQLGLQTYIEELSGTLKGSQALAEELGQVLADRQQAGDGGESRE</sequence>
<reference evidence="2" key="1">
    <citation type="submission" date="2018-01" db="EMBL/GenBank/DDBJ databases">
        <title>Draft Genome Sequence of the Radioresistant Bacterium Deinococcus aerius TR0125, Isolated from the Higher Atmosphere above Japan.</title>
        <authorList>
            <person name="Satoh K."/>
            <person name="Arai H."/>
            <person name="Sanzen T."/>
            <person name="Kawaguchi Y."/>
            <person name="Hayashi H."/>
            <person name="Yokobori S."/>
            <person name="Yamagishi A."/>
            <person name="Oono Y."/>
            <person name="Narumi I."/>
        </authorList>
    </citation>
    <scope>NUCLEOTIDE SEQUENCE [LARGE SCALE GENOMIC DNA]</scope>
    <source>
        <strain evidence="2">TR0125</strain>
    </source>
</reference>
<protein>
    <submittedName>
        <fullName evidence="1">Uncharacterized protein</fullName>
    </submittedName>
</protein>
<dbReference type="EMBL" id="BFAG01000018">
    <property type="protein sequence ID" value="GBF07829.1"/>
    <property type="molecule type" value="Genomic_DNA"/>
</dbReference>
<name>A0A2I9CZZ5_9DEIO</name>
<comment type="caution">
    <text evidence="1">The sequence shown here is derived from an EMBL/GenBank/DDBJ whole genome shotgun (WGS) entry which is preliminary data.</text>
</comment>
<evidence type="ECO:0000313" key="2">
    <source>
        <dbReference type="Proteomes" id="UP000236569"/>
    </source>
</evidence>